<accession>A0A367M7P4</accession>
<keyword evidence="2" id="KW-0812">Transmembrane</keyword>
<name>A0A367M7P4_PSEAI</name>
<comment type="caution">
    <text evidence="5">The sequence shown here is derived from an EMBL/GenBank/DDBJ whole genome shotgun (WGS) entry which is preliminary data.</text>
</comment>
<proteinExistence type="predicted"/>
<dbReference type="InterPro" id="IPR037294">
    <property type="entry name" value="ABC_BtuC-like"/>
</dbReference>
<evidence type="ECO:0000256" key="4">
    <source>
        <dbReference type="ARBA" id="ARBA00023136"/>
    </source>
</evidence>
<keyword evidence="3" id="KW-1133">Transmembrane helix</keyword>
<dbReference type="SUPFAM" id="SSF81345">
    <property type="entry name" value="ABC transporter involved in vitamin B12 uptake, BtuC"/>
    <property type="match status" value="1"/>
</dbReference>
<dbReference type="PROSITE" id="PS51257">
    <property type="entry name" value="PROKAR_LIPOPROTEIN"/>
    <property type="match status" value="1"/>
</dbReference>
<dbReference type="Gene3D" id="1.10.3470.10">
    <property type="entry name" value="ABC transporter involved in vitamin B12 uptake, BtuC"/>
    <property type="match status" value="1"/>
</dbReference>
<dbReference type="GO" id="GO:0016020">
    <property type="term" value="C:membrane"/>
    <property type="evidence" value="ECO:0007669"/>
    <property type="project" value="UniProtKB-SubCell"/>
</dbReference>
<dbReference type="EMBL" id="QORE01000631">
    <property type="protein sequence ID" value="RCI73389.1"/>
    <property type="molecule type" value="Genomic_DNA"/>
</dbReference>
<reference evidence="5 6" key="1">
    <citation type="submission" date="2018-07" db="EMBL/GenBank/DDBJ databases">
        <title>Mechanisms of high-level aminoglycoside resistance among Gram-negative pathogens in Brazil.</title>
        <authorList>
            <person name="Ballaben A.S."/>
            <person name="Darini A.L.C."/>
            <person name="Doi Y."/>
        </authorList>
    </citation>
    <scope>NUCLEOTIDE SEQUENCE [LARGE SCALE GENOMIC DNA]</scope>
    <source>
        <strain evidence="5 6">B2-305</strain>
    </source>
</reference>
<evidence type="ECO:0000256" key="2">
    <source>
        <dbReference type="ARBA" id="ARBA00022692"/>
    </source>
</evidence>
<evidence type="ECO:0000313" key="6">
    <source>
        <dbReference type="Proteomes" id="UP000253594"/>
    </source>
</evidence>
<evidence type="ECO:0000256" key="3">
    <source>
        <dbReference type="ARBA" id="ARBA00022989"/>
    </source>
</evidence>
<evidence type="ECO:0000313" key="5">
    <source>
        <dbReference type="EMBL" id="RCI73389.1"/>
    </source>
</evidence>
<dbReference type="AlphaFoldDB" id="A0A367M7P4"/>
<keyword evidence="4" id="KW-0472">Membrane</keyword>
<comment type="subcellular location">
    <subcellularLocation>
        <location evidence="1">Membrane</location>
        <topology evidence="1">Multi-pass membrane protein</topology>
    </subcellularLocation>
</comment>
<dbReference type="Proteomes" id="UP000253594">
    <property type="component" value="Unassembled WGS sequence"/>
</dbReference>
<feature type="non-terminal residue" evidence="5">
    <location>
        <position position="86"/>
    </location>
</feature>
<evidence type="ECO:0000256" key="1">
    <source>
        <dbReference type="ARBA" id="ARBA00004141"/>
    </source>
</evidence>
<organism evidence="5 6">
    <name type="scientific">Pseudomonas aeruginosa</name>
    <dbReference type="NCBI Taxonomy" id="287"/>
    <lineage>
        <taxon>Bacteria</taxon>
        <taxon>Pseudomonadati</taxon>
        <taxon>Pseudomonadota</taxon>
        <taxon>Gammaproteobacteria</taxon>
        <taxon>Pseudomonadales</taxon>
        <taxon>Pseudomonadaceae</taxon>
        <taxon>Pseudomonas</taxon>
    </lineage>
</organism>
<gene>
    <name evidence="5" type="ORF">DT376_18635</name>
</gene>
<sequence length="86" mass="8974">MTLFRSPRAYCLLLGSLVMLLGLSCVVALGFGPARLDSGLVGRIVLQRLFGVAAEPGAWSAGQEHIVWLIRAPRVLLGACVGAGLA</sequence>
<protein>
    <submittedName>
        <fullName evidence="5">Iron ABC transporter permease</fullName>
    </submittedName>
</protein>